<gene>
    <name evidence="1" type="ORF">BCR25_06550</name>
</gene>
<dbReference type="OrthoDB" id="944647at2"/>
<dbReference type="Pfam" id="PF07275">
    <property type="entry name" value="ArdA"/>
    <property type="match status" value="1"/>
</dbReference>
<evidence type="ECO:0000313" key="1">
    <source>
        <dbReference type="EMBL" id="OEG13143.1"/>
    </source>
</evidence>
<name>A0A1E5GK89_9ENTE</name>
<keyword evidence="2" id="KW-1185">Reference proteome</keyword>
<dbReference type="Gene3D" id="3.10.20.480">
    <property type="entry name" value="Antirestriction protein ArdA, domain 1"/>
    <property type="match status" value="1"/>
</dbReference>
<dbReference type="RefSeq" id="WP_069663841.1">
    <property type="nucleotide sequence ID" value="NZ_JBHUJJ010000001.1"/>
</dbReference>
<dbReference type="InterPro" id="IPR041893">
    <property type="entry name" value="ArdA_dom3"/>
</dbReference>
<dbReference type="Proteomes" id="UP000095094">
    <property type="component" value="Unassembled WGS sequence"/>
</dbReference>
<accession>A0A1E5GK89</accession>
<organism evidence="1 2">
    <name type="scientific">Enterococcus termitis</name>
    <dbReference type="NCBI Taxonomy" id="332950"/>
    <lineage>
        <taxon>Bacteria</taxon>
        <taxon>Bacillati</taxon>
        <taxon>Bacillota</taxon>
        <taxon>Bacilli</taxon>
        <taxon>Lactobacillales</taxon>
        <taxon>Enterococcaceae</taxon>
        <taxon>Enterococcus</taxon>
    </lineage>
</organism>
<dbReference type="Gene3D" id="1.10.10.1190">
    <property type="entry name" value="Antirestriction protein ArdA, domain 3"/>
    <property type="match status" value="1"/>
</dbReference>
<dbReference type="EMBL" id="MIJY01000023">
    <property type="protein sequence ID" value="OEG13143.1"/>
    <property type="molecule type" value="Genomic_DNA"/>
</dbReference>
<dbReference type="AlphaFoldDB" id="A0A1E5GK89"/>
<proteinExistence type="predicted"/>
<reference evidence="2" key="1">
    <citation type="submission" date="2016-09" db="EMBL/GenBank/DDBJ databases">
        <authorList>
            <person name="Gulvik C.A."/>
        </authorList>
    </citation>
    <scope>NUCLEOTIDE SEQUENCE [LARGE SCALE GENOMIC DNA]</scope>
    <source>
        <strain evidence="2">LMG 8895</strain>
    </source>
</reference>
<sequence length="161" mass="19075">MIELYIENPVLKRGRWFELPIQWEQILDRLSLEEDQDFLITDYMAPFKISNYEDFDFMNELAENMEEHSGHDAINYLDELVNYGYFGDLLEVFEHVDDIHVYTDCHSYKDYAEYYIEECGYLSGVPDIIAWHIDYEGIGRDLSMDGNLYQADDGVIIEVCH</sequence>
<evidence type="ECO:0000313" key="2">
    <source>
        <dbReference type="Proteomes" id="UP000095094"/>
    </source>
</evidence>
<protein>
    <submittedName>
        <fullName evidence="1">Antirestriction protein</fullName>
    </submittedName>
</protein>
<comment type="caution">
    <text evidence="1">The sequence shown here is derived from an EMBL/GenBank/DDBJ whole genome shotgun (WGS) entry which is preliminary data.</text>
</comment>
<dbReference type="InterPro" id="IPR009899">
    <property type="entry name" value="ArdA"/>
</dbReference>
<dbReference type="InterPro" id="IPR041895">
    <property type="entry name" value="ArdA_dom1"/>
</dbReference>